<evidence type="ECO:0000313" key="4">
    <source>
        <dbReference type="EMBL" id="QHU14050.1"/>
    </source>
</evidence>
<sequence length="293" mass="32818">MNAIPPKKVLIEMASIPDPLIISPLRISTMVTTCHAGCGIKLQRLFESFPLWAIPFGYPGEGFLKMEYEKKVIGSSTRDILTKRKVTEKTFFNQATLVVRKKVSEERGWKEVNIKLFANGGIQMTGVPSTEFSQATIQYVLAEIKAKDPEVFVDNGLNAGMIKYRVQLINSDYSINRQIYQEKLHKILSNVYNLFSSHESTIYQGVNTKYYYNKQGNKLRPGICDCKSGCTGQGSGDGDGQCKRITISPFSSGKIIITGAREMDQINEAYEFFNEILEAHAQEILFTPQASVA</sequence>
<dbReference type="InterPro" id="IPR012295">
    <property type="entry name" value="TBP_dom_sf"/>
</dbReference>
<dbReference type="SUPFAM" id="SSF55945">
    <property type="entry name" value="TATA-box binding protein-like"/>
    <property type="match status" value="1"/>
</dbReference>
<dbReference type="GO" id="GO:0003677">
    <property type="term" value="F:DNA binding"/>
    <property type="evidence" value="ECO:0007669"/>
    <property type="project" value="UniProtKB-KW"/>
</dbReference>
<dbReference type="InterPro" id="IPR000814">
    <property type="entry name" value="TBP"/>
</dbReference>
<evidence type="ECO:0000256" key="2">
    <source>
        <dbReference type="ARBA" id="ARBA00023125"/>
    </source>
</evidence>
<dbReference type="AlphaFoldDB" id="A0A6C0KB53"/>
<comment type="similarity">
    <text evidence="1">Belongs to the TBP family.</text>
</comment>
<proteinExistence type="inferred from homology"/>
<reference evidence="4" key="1">
    <citation type="journal article" date="2020" name="Nature">
        <title>Giant virus diversity and host interactions through global metagenomics.</title>
        <authorList>
            <person name="Schulz F."/>
            <person name="Roux S."/>
            <person name="Paez-Espino D."/>
            <person name="Jungbluth S."/>
            <person name="Walsh D.A."/>
            <person name="Denef V.J."/>
            <person name="McMahon K.D."/>
            <person name="Konstantinidis K.T."/>
            <person name="Eloe-Fadrosh E.A."/>
            <person name="Kyrpides N.C."/>
            <person name="Woyke T."/>
        </authorList>
    </citation>
    <scope>NUCLEOTIDE SEQUENCE</scope>
    <source>
        <strain evidence="4">GVMAG-S-1101182-85</strain>
    </source>
</reference>
<organism evidence="4">
    <name type="scientific">viral metagenome</name>
    <dbReference type="NCBI Taxonomy" id="1070528"/>
    <lineage>
        <taxon>unclassified sequences</taxon>
        <taxon>metagenomes</taxon>
        <taxon>organismal metagenomes</taxon>
    </lineage>
</organism>
<keyword evidence="3" id="KW-0804">Transcription</keyword>
<evidence type="ECO:0000256" key="3">
    <source>
        <dbReference type="ARBA" id="ARBA00023163"/>
    </source>
</evidence>
<evidence type="ECO:0000256" key="1">
    <source>
        <dbReference type="ARBA" id="ARBA00005560"/>
    </source>
</evidence>
<dbReference type="Gene3D" id="3.30.310.10">
    <property type="entry name" value="TATA-Binding Protein"/>
    <property type="match status" value="1"/>
</dbReference>
<name>A0A6C0KB53_9ZZZZ</name>
<dbReference type="Pfam" id="PF00352">
    <property type="entry name" value="TBP"/>
    <property type="match status" value="1"/>
</dbReference>
<keyword evidence="2" id="KW-0238">DNA-binding</keyword>
<accession>A0A6C0KB53</accession>
<dbReference type="GO" id="GO:0006352">
    <property type="term" value="P:DNA-templated transcription initiation"/>
    <property type="evidence" value="ECO:0007669"/>
    <property type="project" value="InterPro"/>
</dbReference>
<protein>
    <submittedName>
        <fullName evidence="4">Uncharacterized protein</fullName>
    </submittedName>
</protein>
<dbReference type="EMBL" id="MN740829">
    <property type="protein sequence ID" value="QHU14050.1"/>
    <property type="molecule type" value="Genomic_DNA"/>
</dbReference>